<organism evidence="3 4">
    <name type="scientific">Symbiodinium pilosum</name>
    <name type="common">Dinoflagellate</name>
    <dbReference type="NCBI Taxonomy" id="2952"/>
    <lineage>
        <taxon>Eukaryota</taxon>
        <taxon>Sar</taxon>
        <taxon>Alveolata</taxon>
        <taxon>Dinophyceae</taxon>
        <taxon>Suessiales</taxon>
        <taxon>Symbiodiniaceae</taxon>
        <taxon>Symbiodinium</taxon>
    </lineage>
</organism>
<keyword evidence="2" id="KW-0812">Transmembrane</keyword>
<dbReference type="EMBL" id="CAJNIZ010044704">
    <property type="protein sequence ID" value="CAE7698485.1"/>
    <property type="molecule type" value="Genomic_DNA"/>
</dbReference>
<proteinExistence type="predicted"/>
<feature type="transmembrane region" description="Helical" evidence="2">
    <location>
        <begin position="102"/>
        <end position="123"/>
    </location>
</feature>
<sequence length="615" mass="67478">MAKPASSISESSGDTSSISNSPSPCACFQKTWRRYRPGSYFAVFVVNVTATALLLTRDYDIRIYIPLFYRVLFFVQTLANFGVGCAAAFLHKKARASAHLRLASNCAIVNWLACLTHTLYPFVHFMMNLLSRFLMLVTMFLMQMLIAGRLEILERVSKQSYRSARFQKLIWEQVLGATACALSLGAAVLFRGLPMAIFQSVDVATGMALLLVVRCLCLLGALAVVQACLCNVVASAAAISSLTQCKVDCENTPAVKSYLRRARKFAALQLLGVFVSLVLVAVDNLVPHAASVTSIFLAMLDWDDWAGARAWTAVHVDLLSPSMLAGALLTLCRSLADAAAVLLLSGSHRVLTEDSEDSPPNRKKLGFKDLLAAVVADALDECSFELAARLLEEDSTFLCQILNQSGRWDDTYWICAFAVNQHICICHSNPYDRDPVTNELHPVCNCSSVNISDLDGQSAVSEINKFDDMTYCLASGGGCRHVIAVDRSLDIFNRAWCVAEIAEAKHLQMNQALKLASKATITQHARTLEILDVRSMRASSEADKELILNKIKNSMGIDQFNRELQALIVDPNSGLVASWNAMDSLQQIGEVGRLIRWGFADAGTGKVWKAWEAHE</sequence>
<feature type="transmembrane region" description="Helical" evidence="2">
    <location>
        <begin position="129"/>
        <end position="148"/>
    </location>
</feature>
<evidence type="ECO:0000313" key="4">
    <source>
        <dbReference type="Proteomes" id="UP000649617"/>
    </source>
</evidence>
<name>A0A812WS60_SYMPI</name>
<accession>A0A812WS60</accession>
<comment type="caution">
    <text evidence="3">The sequence shown here is derived from an EMBL/GenBank/DDBJ whole genome shotgun (WGS) entry which is preliminary data.</text>
</comment>
<feature type="transmembrane region" description="Helical" evidence="2">
    <location>
        <begin position="169"/>
        <end position="190"/>
    </location>
</feature>
<keyword evidence="2" id="KW-0472">Membrane</keyword>
<feature type="transmembrane region" description="Helical" evidence="2">
    <location>
        <begin position="67"/>
        <end position="90"/>
    </location>
</feature>
<feature type="transmembrane region" description="Helical" evidence="2">
    <location>
        <begin position="38"/>
        <end position="55"/>
    </location>
</feature>
<reference evidence="3" key="1">
    <citation type="submission" date="2021-02" db="EMBL/GenBank/DDBJ databases">
        <authorList>
            <person name="Dougan E. K."/>
            <person name="Rhodes N."/>
            <person name="Thang M."/>
            <person name="Chan C."/>
        </authorList>
    </citation>
    <scope>NUCLEOTIDE SEQUENCE</scope>
</reference>
<keyword evidence="2" id="KW-1133">Transmembrane helix</keyword>
<evidence type="ECO:0000256" key="2">
    <source>
        <dbReference type="SAM" id="Phobius"/>
    </source>
</evidence>
<dbReference type="AlphaFoldDB" id="A0A812WS60"/>
<keyword evidence="4" id="KW-1185">Reference proteome</keyword>
<evidence type="ECO:0000313" key="3">
    <source>
        <dbReference type="EMBL" id="CAE7698485.1"/>
    </source>
</evidence>
<dbReference type="Proteomes" id="UP000649617">
    <property type="component" value="Unassembled WGS sequence"/>
</dbReference>
<feature type="region of interest" description="Disordered" evidence="1">
    <location>
        <begin position="1"/>
        <end position="23"/>
    </location>
</feature>
<feature type="transmembrane region" description="Helical" evidence="2">
    <location>
        <begin position="210"/>
        <end position="234"/>
    </location>
</feature>
<protein>
    <submittedName>
        <fullName evidence="3">Uncharacterized protein</fullName>
    </submittedName>
</protein>
<evidence type="ECO:0000256" key="1">
    <source>
        <dbReference type="SAM" id="MobiDB-lite"/>
    </source>
</evidence>
<gene>
    <name evidence="3" type="ORF">SPIL2461_LOCUS19624</name>
</gene>
<feature type="transmembrane region" description="Helical" evidence="2">
    <location>
        <begin position="265"/>
        <end position="282"/>
    </location>
</feature>